<dbReference type="CDD" id="cd00030">
    <property type="entry name" value="C2"/>
    <property type="match status" value="1"/>
</dbReference>
<dbReference type="GO" id="GO:0006869">
    <property type="term" value="P:lipid transport"/>
    <property type="evidence" value="ECO:0007669"/>
    <property type="project" value="UniProtKB-KW"/>
</dbReference>
<evidence type="ECO:0000256" key="5">
    <source>
        <dbReference type="ARBA" id="ARBA00023136"/>
    </source>
</evidence>
<dbReference type="InterPro" id="IPR000008">
    <property type="entry name" value="C2_dom"/>
</dbReference>
<dbReference type="CDD" id="cd04040">
    <property type="entry name" value="C2D_Tricalbin-like"/>
    <property type="match status" value="1"/>
</dbReference>
<feature type="domain" description="C2" evidence="8">
    <location>
        <begin position="402"/>
        <end position="522"/>
    </location>
</feature>
<dbReference type="PROSITE" id="PS51847">
    <property type="entry name" value="SMP"/>
    <property type="match status" value="1"/>
</dbReference>
<dbReference type="Pfam" id="PF24920">
    <property type="entry name" value="C2_TCB1"/>
    <property type="match status" value="1"/>
</dbReference>
<dbReference type="GO" id="GO:0008289">
    <property type="term" value="F:lipid binding"/>
    <property type="evidence" value="ECO:0007669"/>
    <property type="project" value="UniProtKB-KW"/>
</dbReference>
<dbReference type="InterPro" id="IPR052455">
    <property type="entry name" value="Tricalbin_domain"/>
</dbReference>
<reference evidence="10 11" key="1">
    <citation type="submission" date="2016-07" db="EMBL/GenBank/DDBJ databases">
        <title>Pervasive Adenine N6-methylation of Active Genes in Fungi.</title>
        <authorList>
            <consortium name="DOE Joint Genome Institute"/>
            <person name="Mondo S.J."/>
            <person name="Dannebaum R.O."/>
            <person name="Kuo R.C."/>
            <person name="Labutti K."/>
            <person name="Haridas S."/>
            <person name="Kuo A."/>
            <person name="Salamov A."/>
            <person name="Ahrendt S.R."/>
            <person name="Lipzen A."/>
            <person name="Sullivan W."/>
            <person name="Andreopoulos W.B."/>
            <person name="Clum A."/>
            <person name="Lindquist E."/>
            <person name="Daum C."/>
            <person name="Ramamoorthy G.K."/>
            <person name="Gryganskyi A."/>
            <person name="Culley D."/>
            <person name="Magnuson J.K."/>
            <person name="James T.Y."/>
            <person name="O'Malley M.A."/>
            <person name="Stajich J.E."/>
            <person name="Spatafora J.W."/>
            <person name="Visel A."/>
            <person name="Grigoriev I.V."/>
        </authorList>
    </citation>
    <scope>NUCLEOTIDE SEQUENCE [LARGE SCALE GENOMIC DNA]</scope>
    <source>
        <strain evidence="10 11">NRRL 1336</strain>
    </source>
</reference>
<dbReference type="InterPro" id="IPR031468">
    <property type="entry name" value="SMP_LBD"/>
</dbReference>
<feature type="region of interest" description="Disordered" evidence="6">
    <location>
        <begin position="1"/>
        <end position="65"/>
    </location>
</feature>
<dbReference type="Pfam" id="PF00168">
    <property type="entry name" value="C2"/>
    <property type="match status" value="5"/>
</dbReference>
<dbReference type="PANTHER" id="PTHR46980">
    <property type="entry name" value="TRICALBIN-1-RELATED"/>
    <property type="match status" value="1"/>
</dbReference>
<evidence type="ECO:0000313" key="11">
    <source>
        <dbReference type="Proteomes" id="UP000193560"/>
    </source>
</evidence>
<evidence type="ECO:0000256" key="2">
    <source>
        <dbReference type="ARBA" id="ARBA00022448"/>
    </source>
</evidence>
<dbReference type="InterPro" id="IPR056910">
    <property type="entry name" value="TCB1-3_C2"/>
</dbReference>
<feature type="domain" description="C2" evidence="8">
    <location>
        <begin position="547"/>
        <end position="674"/>
    </location>
</feature>
<comment type="caution">
    <text evidence="10">The sequence shown here is derived from an EMBL/GenBank/DDBJ whole genome shotgun (WGS) entry which is preliminary data.</text>
</comment>
<comment type="subcellular location">
    <subcellularLocation>
        <location evidence="1">Membrane</location>
    </subcellularLocation>
</comment>
<keyword evidence="7" id="KW-0812">Transmembrane</keyword>
<dbReference type="GO" id="GO:0061817">
    <property type="term" value="P:endoplasmic reticulum-plasma membrane tethering"/>
    <property type="evidence" value="ECO:0007669"/>
    <property type="project" value="InterPro"/>
</dbReference>
<feature type="domain" description="C2" evidence="8">
    <location>
        <begin position="1041"/>
        <end position="1160"/>
    </location>
</feature>
<keyword evidence="11" id="KW-1185">Reference proteome</keyword>
<evidence type="ECO:0000259" key="9">
    <source>
        <dbReference type="PROSITE" id="PS51847"/>
    </source>
</evidence>
<name>A0A1X2IZZ2_9FUNG</name>
<evidence type="ECO:0000313" key="10">
    <source>
        <dbReference type="EMBL" id="ORZ25169.1"/>
    </source>
</evidence>
<dbReference type="GO" id="GO:0016020">
    <property type="term" value="C:membrane"/>
    <property type="evidence" value="ECO:0007669"/>
    <property type="project" value="UniProtKB-SubCell"/>
</dbReference>
<dbReference type="PIRSF" id="PIRSF037232">
    <property type="entry name" value="Tricalbin"/>
    <property type="match status" value="1"/>
</dbReference>
<dbReference type="PANTHER" id="PTHR46980:SF2">
    <property type="entry name" value="TRICALBIN-1-RELATED"/>
    <property type="match status" value="1"/>
</dbReference>
<proteinExistence type="predicted"/>
<accession>A0A1X2IZZ2</accession>
<feature type="region of interest" description="Disordered" evidence="6">
    <location>
        <begin position="856"/>
        <end position="899"/>
    </location>
</feature>
<sequence>MASKVENDSTISLDSPVTPTPSSPTPSVTGETTELLNKTQESSSSLTSSKTVVNGTTPAAPGGYQKSNGNLPAWYKIGWTAFSDLPNPGQEQDLATLKTSLGDSSDALVNAFSTSRPDKIQGQHDLLSQYISEAYYGEWYHNAGAMILAVASSWAQTKLGGGLVGCLVIGAFLGTYYQTSMRRLRRNMRDDLQRELMATRLMTDWESADWINNFMSRFWLIYEPGLSAQIISTADAILIESTPSFLDSIRLSTFTLGTKAPCIEGIKTYPRTEPNIVCMDWKVSFVPNDTSDLTVRDANAKVNPKIILTVRVGKGMIGAGMPILLDNLSFTGNMRLKFKFYNEFPHIKTVEASFLENPEIDFSLKPVGGETFGFDINMIPGLSPFIKEQIHASLGPMMYAPNVYTVDMTGDVASLDDSNGVVAVTLYSGSNLKAADFFGTLDPYVSFHVGNIHNAPASETKAIEDTCNPKWNETHFILINNLNESIYLQLMDRNFGRKDTPVGVANLELKDFENDSIMEGRNLVVLRNAKPIGELKADVRYLPVSKPEKKEDGTIIPPPESDSGVLRLYVHECKQLGGDTRRVGFGLLKADVSAYAVVKVNGHEKLRTKPFKRSFNPTWNKFIDVFVPDKNKLDLGVTVWDSNEFADDDVIGRWNSSFAQFQEQIEKNSQDWWTLTEGAGRLHLSMTWKPVITTGMNTDFSGGLGYTPPIGVVRLNLFGAQDIKNVESLTGGKSDPYARVLSGMQVRGQTERIDDDLNPTWDTVLYVPVHSIRENLIIEVMDYNEIQRDKSLGITDIILKDIIQERTAENNQVVYEAKDGLDRVVDLTNLERTKSKGTLHYHVSFFPTLELAKTADRKEQKATDQDATLEAETTETAIGEQQPTHGTDSNDTADDTIPEKDVHGELIKYTNDKKIDLFGYESGILSVNVHHVKLPNRGRVVVDLLLDSNDAQFSTSDLKGVELPFHETGDAFVKEMDFSKLVVNVKYWSDNEKDNEVIGYYTSPVRDIVRQIMNGEHDPEVGKEVNLLDCAGGVARLGFTFTPVVQFKLDHGESLENQGNLTVTVLKANDLKAADRSGYSDPYVLFTLDDAKVFKTEVVKKTLNPVFKNELFTVPVPSRVKAVLKASVYDWDQVGSDEFIGDGIIPFTGDELESFAAKEVEIKLNDDGGTLRLRLLWQPQLLARKRTGTSLFSATTRIFTSASGNAFGAGIDAGGKVLGAGFDALESGFRGFGILGGGSKKEDVAVVSSTSSSGISIMGPRFSTSTISSTSIKNDGASINNDAGFANKNLQVALIGARHLKAMDRGGTSDPLCRVRIGNRVVYKTKYIKKTLTPEWNEKFTAKAENGKIDIKVKDHNTITDVDIGSVVFDATTVLQTGEAFEGWIPLSPEGTGEIHIRVG</sequence>
<dbReference type="SMART" id="SM00239">
    <property type="entry name" value="C2"/>
    <property type="match status" value="5"/>
</dbReference>
<dbReference type="GO" id="GO:0071944">
    <property type="term" value="C:cell periphery"/>
    <property type="evidence" value="ECO:0007669"/>
    <property type="project" value="UniProtKB-ARBA"/>
</dbReference>
<feature type="compositionally biased region" description="Polar residues" evidence="6">
    <location>
        <begin position="30"/>
        <end position="41"/>
    </location>
</feature>
<gene>
    <name evidence="10" type="ORF">BCR42DRAFT_485378</name>
</gene>
<dbReference type="InterPro" id="IPR035892">
    <property type="entry name" value="C2_domain_sf"/>
</dbReference>
<feature type="domain" description="SMP-LTD" evidence="9">
    <location>
        <begin position="204"/>
        <end position="409"/>
    </location>
</feature>
<protein>
    <submittedName>
        <fullName evidence="10">C2 domain-containing protein</fullName>
    </submittedName>
</protein>
<evidence type="ECO:0000256" key="7">
    <source>
        <dbReference type="SAM" id="Phobius"/>
    </source>
</evidence>
<dbReference type="Pfam" id="PF25669">
    <property type="entry name" value="SMP_MUG190-like"/>
    <property type="match status" value="1"/>
</dbReference>
<evidence type="ECO:0000256" key="1">
    <source>
        <dbReference type="ARBA" id="ARBA00004370"/>
    </source>
</evidence>
<keyword evidence="3" id="KW-0445">Lipid transport</keyword>
<keyword evidence="5 7" id="KW-0472">Membrane</keyword>
<dbReference type="InterPro" id="IPR037756">
    <property type="entry name" value="C2D_Tricalbin"/>
</dbReference>
<evidence type="ECO:0000259" key="8">
    <source>
        <dbReference type="PROSITE" id="PS50004"/>
    </source>
</evidence>
<evidence type="ECO:0000256" key="6">
    <source>
        <dbReference type="SAM" id="MobiDB-lite"/>
    </source>
</evidence>
<evidence type="ECO:0000256" key="3">
    <source>
        <dbReference type="ARBA" id="ARBA00023055"/>
    </source>
</evidence>
<organism evidence="10 11">
    <name type="scientific">Absidia repens</name>
    <dbReference type="NCBI Taxonomy" id="90262"/>
    <lineage>
        <taxon>Eukaryota</taxon>
        <taxon>Fungi</taxon>
        <taxon>Fungi incertae sedis</taxon>
        <taxon>Mucoromycota</taxon>
        <taxon>Mucoromycotina</taxon>
        <taxon>Mucoromycetes</taxon>
        <taxon>Mucorales</taxon>
        <taxon>Cunninghamellaceae</taxon>
        <taxon>Absidia</taxon>
    </lineage>
</organism>
<feature type="transmembrane region" description="Helical" evidence="7">
    <location>
        <begin position="159"/>
        <end position="179"/>
    </location>
</feature>
<dbReference type="CDD" id="cd21678">
    <property type="entry name" value="SMP_TCB"/>
    <property type="match status" value="1"/>
</dbReference>
<dbReference type="Proteomes" id="UP000193560">
    <property type="component" value="Unassembled WGS sequence"/>
</dbReference>
<keyword evidence="2" id="KW-0813">Transport</keyword>
<dbReference type="SUPFAM" id="SSF49562">
    <property type="entry name" value="C2 domain (Calcium/lipid-binding domain, CaLB)"/>
    <property type="match status" value="5"/>
</dbReference>
<keyword evidence="4" id="KW-0446">Lipid-binding</keyword>
<dbReference type="Gene3D" id="2.60.40.150">
    <property type="entry name" value="C2 domain"/>
    <property type="match status" value="5"/>
</dbReference>
<dbReference type="STRING" id="90262.A0A1X2IZZ2"/>
<dbReference type="PROSITE" id="PS50004">
    <property type="entry name" value="C2"/>
    <property type="match status" value="5"/>
</dbReference>
<evidence type="ECO:0000256" key="4">
    <source>
        <dbReference type="ARBA" id="ARBA00023121"/>
    </source>
</evidence>
<feature type="domain" description="C2" evidence="8">
    <location>
        <begin position="1271"/>
        <end position="1385"/>
    </location>
</feature>
<feature type="domain" description="C2" evidence="8">
    <location>
        <begin position="688"/>
        <end position="812"/>
    </location>
</feature>
<dbReference type="InterPro" id="IPR017147">
    <property type="entry name" value="Tricalbin"/>
</dbReference>
<keyword evidence="7" id="KW-1133">Transmembrane helix</keyword>
<dbReference type="EMBL" id="MCGE01000001">
    <property type="protein sequence ID" value="ORZ25169.1"/>
    <property type="molecule type" value="Genomic_DNA"/>
</dbReference>
<dbReference type="OrthoDB" id="1029639at2759"/>